<dbReference type="AlphaFoldDB" id="A0A3G8ZR37"/>
<evidence type="ECO:0000256" key="1">
    <source>
        <dbReference type="SAM" id="SignalP"/>
    </source>
</evidence>
<feature type="chain" id="PRO_5039532411" evidence="1">
    <location>
        <begin position="25"/>
        <end position="288"/>
    </location>
</feature>
<keyword evidence="1" id="KW-0732">Signal</keyword>
<accession>A0A3G8ZR37</accession>
<dbReference type="KEGG" id="nak:EH165_12710"/>
<feature type="signal peptide" evidence="1">
    <location>
        <begin position="1"/>
        <end position="24"/>
    </location>
</feature>
<gene>
    <name evidence="2" type="ORF">EH165_12710</name>
</gene>
<dbReference type="EMBL" id="CP034170">
    <property type="protein sequence ID" value="AZI59608.1"/>
    <property type="molecule type" value="Genomic_DNA"/>
</dbReference>
<reference evidence="2 3" key="1">
    <citation type="submission" date="2018-11" db="EMBL/GenBank/DDBJ databases">
        <authorList>
            <person name="Da X."/>
        </authorList>
    </citation>
    <scope>NUCLEOTIDE SEQUENCE [LARGE SCALE GENOMIC DNA]</scope>
    <source>
        <strain evidence="2 3">S14-144</strain>
    </source>
</reference>
<evidence type="ECO:0000313" key="2">
    <source>
        <dbReference type="EMBL" id="AZI59608.1"/>
    </source>
</evidence>
<proteinExistence type="predicted"/>
<dbReference type="InterPro" id="IPR054817">
    <property type="entry name" value="Glycosyl_F510_1955-like"/>
</dbReference>
<dbReference type="CDD" id="cd15482">
    <property type="entry name" value="Sialidase_non-viral"/>
    <property type="match status" value="1"/>
</dbReference>
<dbReference type="PROSITE" id="PS51257">
    <property type="entry name" value="PROKAR_LIPOPROTEIN"/>
    <property type="match status" value="1"/>
</dbReference>
<dbReference type="InterPro" id="IPR015943">
    <property type="entry name" value="WD40/YVTN_repeat-like_dom_sf"/>
</dbReference>
<protein>
    <submittedName>
        <fullName evidence="2">Exo-alpha-sialidase</fullName>
    </submittedName>
</protein>
<organism evidence="2 3">
    <name type="scientific">Nakamurella antarctica</name>
    <dbReference type="NCBI Taxonomy" id="1902245"/>
    <lineage>
        <taxon>Bacteria</taxon>
        <taxon>Bacillati</taxon>
        <taxon>Actinomycetota</taxon>
        <taxon>Actinomycetes</taxon>
        <taxon>Nakamurellales</taxon>
        <taxon>Nakamurellaceae</taxon>
        <taxon>Nakamurella</taxon>
    </lineage>
</organism>
<dbReference type="NCBIfam" id="NF045728">
    <property type="entry name" value="glycosyl_F510_1955"/>
    <property type="match status" value="1"/>
</dbReference>
<reference evidence="2 3" key="2">
    <citation type="submission" date="2018-12" db="EMBL/GenBank/DDBJ databases">
        <title>Nakamurella antarcticus sp. nov., isolated from Antarctica South Shetland Islands soil.</title>
        <authorList>
            <person name="Peng F."/>
        </authorList>
    </citation>
    <scope>NUCLEOTIDE SEQUENCE [LARGE SCALE GENOMIC DNA]</scope>
    <source>
        <strain evidence="2 3">S14-144</strain>
    </source>
</reference>
<keyword evidence="3" id="KW-1185">Reference proteome</keyword>
<dbReference type="SUPFAM" id="SSF110296">
    <property type="entry name" value="Oligoxyloglucan reducing end-specific cellobiohydrolase"/>
    <property type="match status" value="1"/>
</dbReference>
<evidence type="ECO:0000313" key="3">
    <source>
        <dbReference type="Proteomes" id="UP000268084"/>
    </source>
</evidence>
<dbReference type="Proteomes" id="UP000268084">
    <property type="component" value="Chromosome"/>
</dbReference>
<name>A0A3G8ZR37_9ACTN</name>
<dbReference type="Gene3D" id="2.130.10.10">
    <property type="entry name" value="YVTN repeat-like/Quinoprotein amine dehydrogenase"/>
    <property type="match status" value="1"/>
</dbReference>
<dbReference type="OrthoDB" id="9764804at2"/>
<sequence length="288" mass="29195">MTHKGFRVAAAVVAALLVTGCSTPTPTPTPASPAAQVAVNNLPSDHVHAVAINPGDEKVYLATHQGLFRYGASGPEKVGPTIDLMGFSIAGPDHFYSSGHPGPGTELPNPVGLLESVDAGQTWTPLSLQGQSDFHLLAASSAGIIGFDGALKSTADGGTWEPRADMGAAPSSLTSSEDGSVVLAATGGTVIRSEDAGRTWTSLAGTPPIMLLDWASTGVFAGVTAAGELTVSGDDGATWQTRGSVNTAPQAITAKMETNGKLRILVATGTDLLESTDDGFSFAPLASR</sequence>